<evidence type="ECO:0000313" key="2">
    <source>
        <dbReference type="Proteomes" id="UP000600139"/>
    </source>
</evidence>
<dbReference type="RefSeq" id="WP_200350127.1">
    <property type="nucleotide sequence ID" value="NZ_BAABHZ010000005.1"/>
</dbReference>
<protein>
    <submittedName>
        <fullName evidence="1">Uncharacterized protein</fullName>
    </submittedName>
</protein>
<evidence type="ECO:0000313" key="1">
    <source>
        <dbReference type="EMBL" id="MBK1815157.1"/>
    </source>
</evidence>
<dbReference type="AlphaFoldDB" id="A0A934R1Q8"/>
<proteinExistence type="predicted"/>
<reference evidence="1" key="1">
    <citation type="submission" date="2021-01" db="EMBL/GenBank/DDBJ databases">
        <title>Modified the classification status of verrucomicrobia.</title>
        <authorList>
            <person name="Feng X."/>
        </authorList>
    </citation>
    <scope>NUCLEOTIDE SEQUENCE</scope>
    <source>
        <strain evidence="1">JCM 18052</strain>
    </source>
</reference>
<keyword evidence="2" id="KW-1185">Reference proteome</keyword>
<accession>A0A934R1Q8</accession>
<gene>
    <name evidence="1" type="ORF">JIN84_06010</name>
</gene>
<dbReference type="EMBL" id="JAENIK010000005">
    <property type="protein sequence ID" value="MBK1815157.1"/>
    <property type="molecule type" value="Genomic_DNA"/>
</dbReference>
<sequence length="109" mass="11472">MITPSLKRAVAISDAADNVAAYLRNQISSCHAFLTDGGDPQAVFDALGGRAAVDVQCYGIALAALQQMDARRATLGIAPQSEGLVAPDPEIYHLNEDGTVTYNTPTQQP</sequence>
<organism evidence="1 2">
    <name type="scientific">Luteolibacter yonseiensis</name>
    <dbReference type="NCBI Taxonomy" id="1144680"/>
    <lineage>
        <taxon>Bacteria</taxon>
        <taxon>Pseudomonadati</taxon>
        <taxon>Verrucomicrobiota</taxon>
        <taxon>Verrucomicrobiia</taxon>
        <taxon>Verrucomicrobiales</taxon>
        <taxon>Verrucomicrobiaceae</taxon>
        <taxon>Luteolibacter</taxon>
    </lineage>
</organism>
<dbReference type="Proteomes" id="UP000600139">
    <property type="component" value="Unassembled WGS sequence"/>
</dbReference>
<comment type="caution">
    <text evidence="1">The sequence shown here is derived from an EMBL/GenBank/DDBJ whole genome shotgun (WGS) entry which is preliminary data.</text>
</comment>
<name>A0A934R1Q8_9BACT</name>